<evidence type="ECO:0000256" key="2">
    <source>
        <dbReference type="SAM" id="Phobius"/>
    </source>
</evidence>
<keyword evidence="4" id="KW-1185">Reference proteome</keyword>
<feature type="region of interest" description="Disordered" evidence="1">
    <location>
        <begin position="120"/>
        <end position="178"/>
    </location>
</feature>
<feature type="compositionally biased region" description="Polar residues" evidence="1">
    <location>
        <begin position="1"/>
        <end position="17"/>
    </location>
</feature>
<keyword evidence="2" id="KW-0812">Transmembrane</keyword>
<feature type="compositionally biased region" description="Pro residues" evidence="1">
    <location>
        <begin position="131"/>
        <end position="142"/>
    </location>
</feature>
<dbReference type="OrthoDB" id="2801856at2759"/>
<accession>A0A9P3FZS7</accession>
<evidence type="ECO:0000256" key="1">
    <source>
        <dbReference type="SAM" id="MobiDB-lite"/>
    </source>
</evidence>
<comment type="caution">
    <text evidence="3">The sequence shown here is derived from an EMBL/GenBank/DDBJ whole genome shotgun (WGS) entry which is preliminary data.</text>
</comment>
<dbReference type="AlphaFoldDB" id="A0A9P3FZS7"/>
<organism evidence="3 4">
    <name type="scientific">Phanerochaete sordida</name>
    <dbReference type="NCBI Taxonomy" id="48140"/>
    <lineage>
        <taxon>Eukaryota</taxon>
        <taxon>Fungi</taxon>
        <taxon>Dikarya</taxon>
        <taxon>Basidiomycota</taxon>
        <taxon>Agaricomycotina</taxon>
        <taxon>Agaricomycetes</taxon>
        <taxon>Polyporales</taxon>
        <taxon>Phanerochaetaceae</taxon>
        <taxon>Phanerochaete</taxon>
    </lineage>
</organism>
<reference evidence="3 4" key="1">
    <citation type="submission" date="2021-08" db="EMBL/GenBank/DDBJ databases">
        <title>Draft Genome Sequence of Phanerochaete sordida strain YK-624.</title>
        <authorList>
            <person name="Mori T."/>
            <person name="Dohra H."/>
            <person name="Suzuki T."/>
            <person name="Kawagishi H."/>
            <person name="Hirai H."/>
        </authorList>
    </citation>
    <scope>NUCLEOTIDE SEQUENCE [LARGE SCALE GENOMIC DNA]</scope>
    <source>
        <strain evidence="3 4">YK-624</strain>
    </source>
</reference>
<dbReference type="Proteomes" id="UP000703269">
    <property type="component" value="Unassembled WGS sequence"/>
</dbReference>
<gene>
    <name evidence="3" type="ORF">PsYK624_012180</name>
</gene>
<evidence type="ECO:0000313" key="4">
    <source>
        <dbReference type="Proteomes" id="UP000703269"/>
    </source>
</evidence>
<keyword evidence="2" id="KW-0472">Membrane</keyword>
<protein>
    <submittedName>
        <fullName evidence="3">Uncharacterized protein</fullName>
    </submittedName>
</protein>
<dbReference type="EMBL" id="BPQB01000002">
    <property type="protein sequence ID" value="GJE85140.1"/>
    <property type="molecule type" value="Genomic_DNA"/>
</dbReference>
<name>A0A9P3FZS7_9APHY</name>
<proteinExistence type="predicted"/>
<keyword evidence="2" id="KW-1133">Transmembrane helix</keyword>
<evidence type="ECO:0000313" key="3">
    <source>
        <dbReference type="EMBL" id="GJE85140.1"/>
    </source>
</evidence>
<feature type="transmembrane region" description="Helical" evidence="2">
    <location>
        <begin position="38"/>
        <end position="58"/>
    </location>
</feature>
<feature type="region of interest" description="Disordered" evidence="1">
    <location>
        <begin position="1"/>
        <end position="28"/>
    </location>
</feature>
<sequence length="268" mass="28949">MALQTLTSSGPASTPTGGTDGSSDAPPADLSARNSVPFSFLVAFLALFVVFMGLGLWARRIVLFARRRLGLPVPDAPPPRRRRARPPKPALWDVCPAPDARAPARWAGMQPLAAWYCRAAPPADSEGPQDEPAPTPQWPPPIMHQRMPRRGGVPLMRMPSPAPQASGAPPPPQTLRERMHGAARPFREWWLDIADPMRHTPPKDGLAREAAVDRLQVAVLVLMPSVDHGKPHAASGGLEDLGELAIGIYGTEWDYDSASLDATTETRT</sequence>